<comment type="caution">
    <text evidence="1">The sequence shown here is derived from an EMBL/GenBank/DDBJ whole genome shotgun (WGS) entry which is preliminary data.</text>
</comment>
<proteinExistence type="predicted"/>
<name>A0ABV5FU18_9MICC</name>
<reference evidence="1 2" key="1">
    <citation type="submission" date="2024-09" db="EMBL/GenBank/DDBJ databases">
        <authorList>
            <person name="Sun Q."/>
            <person name="Mori K."/>
        </authorList>
    </citation>
    <scope>NUCLEOTIDE SEQUENCE [LARGE SCALE GENOMIC DNA]</scope>
    <source>
        <strain evidence="1 2">CCM 7609</strain>
    </source>
</reference>
<organism evidence="1 2">
    <name type="scientific">Citricoccus parietis</name>
    <dbReference type="NCBI Taxonomy" id="592307"/>
    <lineage>
        <taxon>Bacteria</taxon>
        <taxon>Bacillati</taxon>
        <taxon>Actinomycetota</taxon>
        <taxon>Actinomycetes</taxon>
        <taxon>Micrococcales</taxon>
        <taxon>Micrococcaceae</taxon>
        <taxon>Citricoccus</taxon>
    </lineage>
</organism>
<evidence type="ECO:0000313" key="1">
    <source>
        <dbReference type="EMBL" id="MFB9070172.1"/>
    </source>
</evidence>
<sequence>MAPALTSRGTGDENDLAFHASCHEVTPLSVQISGVGSPSRHGRLGVTWWCSRRRP</sequence>
<gene>
    <name evidence="1" type="ORF">ACFFX0_02780</name>
</gene>
<evidence type="ECO:0000313" key="2">
    <source>
        <dbReference type="Proteomes" id="UP001589575"/>
    </source>
</evidence>
<dbReference type="EMBL" id="JBHMFI010000001">
    <property type="protein sequence ID" value="MFB9070172.1"/>
    <property type="molecule type" value="Genomic_DNA"/>
</dbReference>
<dbReference type="Proteomes" id="UP001589575">
    <property type="component" value="Unassembled WGS sequence"/>
</dbReference>
<keyword evidence="2" id="KW-1185">Reference proteome</keyword>
<accession>A0ABV5FU18</accession>
<protein>
    <submittedName>
        <fullName evidence="1">Uncharacterized protein</fullName>
    </submittedName>
</protein>